<name>A0A6A1WME9_9ROSI</name>
<feature type="compositionally biased region" description="Low complexity" evidence="1">
    <location>
        <begin position="257"/>
        <end position="268"/>
    </location>
</feature>
<evidence type="ECO:0000313" key="3">
    <source>
        <dbReference type="Proteomes" id="UP000516437"/>
    </source>
</evidence>
<accession>A0A6A1WME9</accession>
<dbReference type="Pfam" id="PF03004">
    <property type="entry name" value="Transposase_24"/>
    <property type="match status" value="1"/>
</dbReference>
<proteinExistence type="predicted"/>
<keyword evidence="3" id="KW-1185">Reference proteome</keyword>
<dbReference type="InterPro" id="IPR004252">
    <property type="entry name" value="Probable_transposase_24"/>
</dbReference>
<feature type="compositionally biased region" description="Low complexity" evidence="1">
    <location>
        <begin position="319"/>
        <end position="330"/>
    </location>
</feature>
<reference evidence="2 3" key="1">
    <citation type="journal article" date="2019" name="Plant Biotechnol. J.">
        <title>The red bayberry genome and genetic basis of sex determination.</title>
        <authorList>
            <person name="Jia H.M."/>
            <person name="Jia H.J."/>
            <person name="Cai Q.L."/>
            <person name="Wang Y."/>
            <person name="Zhao H.B."/>
            <person name="Yang W.F."/>
            <person name="Wang G.Y."/>
            <person name="Li Y.H."/>
            <person name="Zhan D.L."/>
            <person name="Shen Y.T."/>
            <person name="Niu Q.F."/>
            <person name="Chang L."/>
            <person name="Qiu J."/>
            <person name="Zhao L."/>
            <person name="Xie H.B."/>
            <person name="Fu W.Y."/>
            <person name="Jin J."/>
            <person name="Li X.W."/>
            <person name="Jiao Y."/>
            <person name="Zhou C.C."/>
            <person name="Tu T."/>
            <person name="Chai C.Y."/>
            <person name="Gao J.L."/>
            <person name="Fan L.J."/>
            <person name="van de Weg E."/>
            <person name="Wang J.Y."/>
            <person name="Gao Z.S."/>
        </authorList>
    </citation>
    <scope>NUCLEOTIDE SEQUENCE [LARGE SCALE GENOMIC DNA]</scope>
    <source>
        <tissue evidence="2">Leaves</tissue>
    </source>
</reference>
<feature type="region of interest" description="Disordered" evidence="1">
    <location>
        <begin position="66"/>
        <end position="86"/>
    </location>
</feature>
<gene>
    <name evidence="2" type="ORF">CJ030_MR1G002804</name>
</gene>
<feature type="compositionally biased region" description="Low complexity" evidence="1">
    <location>
        <begin position="302"/>
        <end position="311"/>
    </location>
</feature>
<feature type="compositionally biased region" description="Acidic residues" evidence="1">
    <location>
        <begin position="338"/>
        <end position="351"/>
    </location>
</feature>
<feature type="region of interest" description="Disordered" evidence="1">
    <location>
        <begin position="249"/>
        <end position="271"/>
    </location>
</feature>
<evidence type="ECO:0000313" key="2">
    <source>
        <dbReference type="EMBL" id="KAB1226334.1"/>
    </source>
</evidence>
<dbReference type="EMBL" id="RXIC02000019">
    <property type="protein sequence ID" value="KAB1226334.1"/>
    <property type="molecule type" value="Genomic_DNA"/>
</dbReference>
<feature type="region of interest" description="Disordered" evidence="1">
    <location>
        <begin position="300"/>
        <end position="353"/>
    </location>
</feature>
<comment type="caution">
    <text evidence="2">The sequence shown here is derived from an EMBL/GenBank/DDBJ whole genome shotgun (WGS) entry which is preliminary data.</text>
</comment>
<organism evidence="2 3">
    <name type="scientific">Morella rubra</name>
    <name type="common">Chinese bayberry</name>
    <dbReference type="NCBI Taxonomy" id="262757"/>
    <lineage>
        <taxon>Eukaryota</taxon>
        <taxon>Viridiplantae</taxon>
        <taxon>Streptophyta</taxon>
        <taxon>Embryophyta</taxon>
        <taxon>Tracheophyta</taxon>
        <taxon>Spermatophyta</taxon>
        <taxon>Magnoliopsida</taxon>
        <taxon>eudicotyledons</taxon>
        <taxon>Gunneridae</taxon>
        <taxon>Pentapetalae</taxon>
        <taxon>rosids</taxon>
        <taxon>fabids</taxon>
        <taxon>Fagales</taxon>
        <taxon>Myricaceae</taxon>
        <taxon>Morella</taxon>
    </lineage>
</organism>
<sequence length="596" mass="66986">MDDARKRELPNRVRWLAKGPNPKLDHSADMYNDEEEVQDYIFFITASYAFIISYATITATSSSQQTHQATVPSFEHDEPSNDDETLDDTRVRKARGGTCMTDVWNLKEGEWIPTQFNDNGQPLGDEGGIFNKFTGCVAHVPNQIPLDAVDWRRVPTAIKEDCWSIMTIEVKLGNKVDHSRRRSTLQDLRALHVMLRSWKKRNKFQLIEQSYIKLSIHVLTVSNESDVAEKILVTIYRYAQVMGPERHGRIRGVGLGPTPSSHLPTPTSNVNTKMLPIPISTKFHQQFRAHLMQAGKRFMQATPSSLPSSQQPTPPSQQPTPSSQQPMLPSHQASVPSFEDDEPSNDYETLDDTQVRKLRGETCRTNVWNLKQGDWIPTRFNDNGQPLGDERGIFNKFTGCIAHVPNQIPLDAMDWCRVLTTIKEDCGRRFTIPEPPLGDTVKHWFIKDLGEKWRNYKCSLKHKFFNEAFTPQHVKSKAPIDVNLEQFCNLVNFWYSDAGRHRSEAGKQSRSLQTSVHTAGSKSFARHAYELQLQNQNVANPNPDQVPPTLPISSHAIGKTFHDNVDGEDNGVGGSADGAKSVGVDGVGAGAEPVKN</sequence>
<dbReference type="Proteomes" id="UP000516437">
    <property type="component" value="Chromosome 1"/>
</dbReference>
<evidence type="ECO:0000256" key="1">
    <source>
        <dbReference type="SAM" id="MobiDB-lite"/>
    </source>
</evidence>
<dbReference type="PANTHER" id="PTHR33144:SF25">
    <property type="entry name" value="DUF4216 DOMAIN-CONTAINING PROTEIN"/>
    <property type="match status" value="1"/>
</dbReference>
<dbReference type="PANTHER" id="PTHR33144">
    <property type="entry name" value="OS10G0409366 PROTEIN-RELATED"/>
    <property type="match status" value="1"/>
</dbReference>
<dbReference type="OrthoDB" id="617512at2759"/>
<dbReference type="AlphaFoldDB" id="A0A6A1WME9"/>
<feature type="region of interest" description="Disordered" evidence="1">
    <location>
        <begin position="555"/>
        <end position="596"/>
    </location>
</feature>
<protein>
    <submittedName>
        <fullName evidence="2">Uncharacterized protein</fullName>
    </submittedName>
</protein>